<evidence type="ECO:0000313" key="2">
    <source>
        <dbReference type="EMBL" id="KAK7830095.1"/>
    </source>
</evidence>
<protein>
    <submittedName>
        <fullName evidence="2">Uncharacterized protein</fullName>
    </submittedName>
</protein>
<evidence type="ECO:0000256" key="1">
    <source>
        <dbReference type="SAM" id="MobiDB-lite"/>
    </source>
</evidence>
<accession>A0AAW0JUP0</accession>
<feature type="region of interest" description="Disordered" evidence="1">
    <location>
        <begin position="1"/>
        <end position="20"/>
    </location>
</feature>
<evidence type="ECO:0000313" key="3">
    <source>
        <dbReference type="Proteomes" id="UP001488838"/>
    </source>
</evidence>
<reference evidence="2 3" key="1">
    <citation type="journal article" date="2023" name="bioRxiv">
        <title>Conserved and derived expression patterns and positive selection on dental genes reveal complex evolutionary context of ever-growing rodent molars.</title>
        <authorList>
            <person name="Calamari Z.T."/>
            <person name="Song A."/>
            <person name="Cohen E."/>
            <person name="Akter M."/>
            <person name="Roy R.D."/>
            <person name="Hallikas O."/>
            <person name="Christensen M.M."/>
            <person name="Li P."/>
            <person name="Marangoni P."/>
            <person name="Jernvall J."/>
            <person name="Klein O.D."/>
        </authorList>
    </citation>
    <scope>NUCLEOTIDE SEQUENCE [LARGE SCALE GENOMIC DNA]</scope>
    <source>
        <strain evidence="2">V071</strain>
    </source>
</reference>
<name>A0AAW0JUP0_MYOGA</name>
<sequence length="100" mass="11093">MRWAASRSKRRKQPNRKEADTYVIQQKATEKAWRTETVMEHLIPTRAPGRMSSISCKTANCPPGGGICGDSRIPSALALWLEEGVEVTLWPATPLLSCPD</sequence>
<dbReference type="Proteomes" id="UP001488838">
    <property type="component" value="Unassembled WGS sequence"/>
</dbReference>
<dbReference type="AlphaFoldDB" id="A0AAW0JUP0"/>
<gene>
    <name evidence="2" type="ORF">U0070_003550</name>
</gene>
<dbReference type="EMBL" id="JBBHLL010000019">
    <property type="protein sequence ID" value="KAK7830095.1"/>
    <property type="molecule type" value="Genomic_DNA"/>
</dbReference>
<comment type="caution">
    <text evidence="2">The sequence shown here is derived from an EMBL/GenBank/DDBJ whole genome shotgun (WGS) entry which is preliminary data.</text>
</comment>
<keyword evidence="3" id="KW-1185">Reference proteome</keyword>
<organism evidence="2 3">
    <name type="scientific">Myodes glareolus</name>
    <name type="common">Bank vole</name>
    <name type="synonym">Clethrionomys glareolus</name>
    <dbReference type="NCBI Taxonomy" id="447135"/>
    <lineage>
        <taxon>Eukaryota</taxon>
        <taxon>Metazoa</taxon>
        <taxon>Chordata</taxon>
        <taxon>Craniata</taxon>
        <taxon>Vertebrata</taxon>
        <taxon>Euteleostomi</taxon>
        <taxon>Mammalia</taxon>
        <taxon>Eutheria</taxon>
        <taxon>Euarchontoglires</taxon>
        <taxon>Glires</taxon>
        <taxon>Rodentia</taxon>
        <taxon>Myomorpha</taxon>
        <taxon>Muroidea</taxon>
        <taxon>Cricetidae</taxon>
        <taxon>Arvicolinae</taxon>
        <taxon>Myodes</taxon>
    </lineage>
</organism>
<proteinExistence type="predicted"/>